<dbReference type="SUPFAM" id="SSF50621">
    <property type="entry name" value="Alanine racemase C-terminal domain-like"/>
    <property type="match status" value="1"/>
</dbReference>
<dbReference type="InterPro" id="IPR037143">
    <property type="entry name" value="4-PPantetheinyl_Trfase_dom_sf"/>
</dbReference>
<dbReference type="HAMAP" id="MF_00101">
    <property type="entry name" value="AcpS"/>
    <property type="match status" value="1"/>
</dbReference>
<comment type="catalytic activity">
    <reaction evidence="12">
        <text>L-alanine = D-alanine</text>
        <dbReference type="Rhea" id="RHEA:20249"/>
        <dbReference type="ChEBI" id="CHEBI:57416"/>
        <dbReference type="ChEBI" id="CHEBI:57972"/>
        <dbReference type="EC" id="5.1.1.1"/>
    </reaction>
</comment>
<dbReference type="InterPro" id="IPR011079">
    <property type="entry name" value="Ala_racemase_C"/>
</dbReference>
<dbReference type="Gene3D" id="3.20.20.10">
    <property type="entry name" value="Alanine racemase"/>
    <property type="match status" value="1"/>
</dbReference>
<feature type="domain" description="Alanine racemase C-terminal" evidence="15">
    <location>
        <begin position="368"/>
        <end position="494"/>
    </location>
</feature>
<dbReference type="InterPro" id="IPR008278">
    <property type="entry name" value="4-PPantetheinyl_Trfase_dom"/>
</dbReference>
<dbReference type="NCBIfam" id="TIGR00492">
    <property type="entry name" value="alr"/>
    <property type="match status" value="1"/>
</dbReference>
<evidence type="ECO:0000256" key="5">
    <source>
        <dbReference type="ARBA" id="ARBA00022832"/>
    </source>
</evidence>
<dbReference type="RefSeq" id="WP_187529580.1">
    <property type="nucleotide sequence ID" value="NZ_CP060724.1"/>
</dbReference>
<dbReference type="Gene3D" id="3.90.470.20">
    <property type="entry name" value="4'-phosphopantetheinyl transferase domain"/>
    <property type="match status" value="1"/>
</dbReference>
<comment type="cofactor">
    <cofactor evidence="1 12 13">
        <name>pyridoxal 5'-phosphate</name>
        <dbReference type="ChEBI" id="CHEBI:597326"/>
    </cofactor>
</comment>
<evidence type="ECO:0000256" key="6">
    <source>
        <dbReference type="ARBA" id="ARBA00022842"/>
    </source>
</evidence>
<feature type="binding site" evidence="11">
    <location>
        <position position="8"/>
    </location>
    <ligand>
        <name>Mg(2+)</name>
        <dbReference type="ChEBI" id="CHEBI:18420"/>
    </ligand>
</feature>
<dbReference type="InterPro" id="IPR001608">
    <property type="entry name" value="Ala_racemase_N"/>
</dbReference>
<keyword evidence="4 11" id="KW-0479">Metal-binding</keyword>
<dbReference type="PANTHER" id="PTHR30511">
    <property type="entry name" value="ALANINE RACEMASE"/>
    <property type="match status" value="1"/>
</dbReference>
<dbReference type="EC" id="2.7.8.7" evidence="11"/>
<evidence type="ECO:0000313" key="16">
    <source>
        <dbReference type="EMBL" id="QNN75748.1"/>
    </source>
</evidence>
<evidence type="ECO:0000313" key="17">
    <source>
        <dbReference type="Proteomes" id="UP000515800"/>
    </source>
</evidence>
<feature type="binding site" evidence="12 14">
    <location>
        <position position="437"/>
    </location>
    <ligand>
        <name>substrate</name>
    </ligand>
</feature>
<keyword evidence="6 11" id="KW-0460">Magnesium</keyword>
<keyword evidence="9 11" id="KW-0275">Fatty acid biosynthesis</keyword>
<dbReference type="InterPro" id="IPR020622">
    <property type="entry name" value="Ala_racemase_pyridoxalP-BS"/>
</dbReference>
<evidence type="ECO:0000256" key="9">
    <source>
        <dbReference type="ARBA" id="ARBA00023160"/>
    </source>
</evidence>
<keyword evidence="3 11" id="KW-0808">Transferase</keyword>
<dbReference type="PRINTS" id="PR00992">
    <property type="entry name" value="ALARACEMASE"/>
</dbReference>
<comment type="function">
    <text evidence="11">Transfers the 4'-phosphopantetheine moiety from coenzyme A to a Ser of acyl-carrier-protein.</text>
</comment>
<dbReference type="GO" id="GO:0006633">
    <property type="term" value="P:fatty acid biosynthetic process"/>
    <property type="evidence" value="ECO:0007669"/>
    <property type="project" value="UniProtKB-UniRule"/>
</dbReference>
<reference evidence="16 17" key="1">
    <citation type="submission" date="2020-08" db="EMBL/GenBank/DDBJ databases">
        <title>Genome sequence of Weissella diestrammenae KACC 16890T.</title>
        <authorList>
            <person name="Hyun D.-W."/>
            <person name="Bae J.-W."/>
        </authorList>
    </citation>
    <scope>NUCLEOTIDE SEQUENCE [LARGE SCALE GENOMIC DNA]</scope>
    <source>
        <strain evidence="16 17">KACC 16890</strain>
    </source>
</reference>
<comment type="function">
    <text evidence="12">Catalyzes the interconversion of L-alanine and D-alanine. May also act on other amino acids.</text>
</comment>
<comment type="subcellular location">
    <subcellularLocation>
        <location evidence="11">Cytoplasm</location>
    </subcellularLocation>
</comment>
<evidence type="ECO:0000256" key="4">
    <source>
        <dbReference type="ARBA" id="ARBA00022723"/>
    </source>
</evidence>
<keyword evidence="2 11" id="KW-0444">Lipid biosynthesis</keyword>
<keyword evidence="8 11" id="KW-0443">Lipid metabolism</keyword>
<feature type="binding site" evidence="11">
    <location>
        <position position="58"/>
    </location>
    <ligand>
        <name>Mg(2+)</name>
        <dbReference type="ChEBI" id="CHEBI:18420"/>
    </ligand>
</feature>
<dbReference type="GO" id="GO:0005829">
    <property type="term" value="C:cytosol"/>
    <property type="evidence" value="ECO:0007669"/>
    <property type="project" value="TreeGrafter"/>
</dbReference>
<dbReference type="Pfam" id="PF00842">
    <property type="entry name" value="Ala_racemase_C"/>
    <property type="match status" value="1"/>
</dbReference>
<dbReference type="SMART" id="SM01005">
    <property type="entry name" value="Ala_racemase_C"/>
    <property type="match status" value="1"/>
</dbReference>
<dbReference type="HAMAP" id="MF_01201">
    <property type="entry name" value="Ala_racemase"/>
    <property type="match status" value="1"/>
</dbReference>
<comment type="similarity">
    <text evidence="12">Belongs to the alanine racemase family.</text>
</comment>
<evidence type="ECO:0000256" key="13">
    <source>
        <dbReference type="PIRSR" id="PIRSR600821-50"/>
    </source>
</evidence>
<dbReference type="CDD" id="cd00430">
    <property type="entry name" value="PLPDE_III_AR"/>
    <property type="match status" value="1"/>
</dbReference>
<evidence type="ECO:0000256" key="12">
    <source>
        <dbReference type="HAMAP-Rule" id="MF_01201"/>
    </source>
</evidence>
<protein>
    <recommendedName>
        <fullName evidence="11 12">Multifunctional fusion protein</fullName>
    </recommendedName>
    <domain>
        <recommendedName>
            <fullName evidence="11">Holo-[acyl-carrier-protein] synthase</fullName>
            <shortName evidence="11">Holo-ACP synthase</shortName>
            <ecNumber evidence="11">2.7.8.7</ecNumber>
        </recommendedName>
        <alternativeName>
            <fullName evidence="11">4'-phosphopantetheinyl transferase AcpS</fullName>
        </alternativeName>
    </domain>
    <domain>
        <recommendedName>
            <fullName evidence="12">Alanine racemase</fullName>
            <ecNumber evidence="12">5.1.1.1</ecNumber>
        </recommendedName>
    </domain>
</protein>
<sequence length="495" mass="53752">MIYGNGIDAQEISGVAELAKRRPRFIDVVLTPSERAIFETRKGKHQWEFLAGRFSAKEAYSKALGTGIGSGVSWQDLEILYDEHGAPALVKHPRSNDLLAHVSISHTGDSVHTSVILETFPDMHGSVSTHRPAWLEISQSALTHNVQYIRELTGAKRFMAVVKANAYGHGSAQIVTAALAAGVDAFGVATLDEALWLRQFGVDLPILVLGVVSAEFVNLAAENHIVVPLTTMTWLEEASANLMPDNQLLVAIAVDTGMTRIGLRSRQSIEAVINFVMARPTQFDIHSIGMHFATADTPDIAYWGKQLARWHQLTDGLTLPEGTWRHLANSGTALWHQNPSTDAIRVGAGMYGFDPSQGTMPPRDLKPVMTLKAGLVQVKQVEADVAVSYGATYHTTEPTWIGTVPVGYADGYARQLQGYYGLLPDGRHVEIIGRIAMDQMMVKLPEKVPVGTVITLIGQAGGESITLVDLANRLGTIPYEVATGMAARLPRQLVD</sequence>
<keyword evidence="5 11" id="KW-0276">Fatty acid metabolism</keyword>
<dbReference type="GO" id="GO:0000287">
    <property type="term" value="F:magnesium ion binding"/>
    <property type="evidence" value="ECO:0007669"/>
    <property type="project" value="UniProtKB-UniRule"/>
</dbReference>
<comment type="catalytic activity">
    <reaction evidence="11">
        <text>apo-[ACP] + CoA = holo-[ACP] + adenosine 3',5'-bisphosphate + H(+)</text>
        <dbReference type="Rhea" id="RHEA:12068"/>
        <dbReference type="Rhea" id="RHEA-COMP:9685"/>
        <dbReference type="Rhea" id="RHEA-COMP:9690"/>
        <dbReference type="ChEBI" id="CHEBI:15378"/>
        <dbReference type="ChEBI" id="CHEBI:29999"/>
        <dbReference type="ChEBI" id="CHEBI:57287"/>
        <dbReference type="ChEBI" id="CHEBI:58343"/>
        <dbReference type="ChEBI" id="CHEBI:64479"/>
        <dbReference type="EC" id="2.7.8.7"/>
    </reaction>
</comment>
<comment type="pathway">
    <text evidence="12">Amino-acid biosynthesis; D-alanine biosynthesis; D-alanine from L-alanine: step 1/1.</text>
</comment>
<organism evidence="16 17">
    <name type="scientific">Weissella diestrammenae</name>
    <dbReference type="NCBI Taxonomy" id="1162633"/>
    <lineage>
        <taxon>Bacteria</taxon>
        <taxon>Bacillati</taxon>
        <taxon>Bacillota</taxon>
        <taxon>Bacilli</taxon>
        <taxon>Lactobacillales</taxon>
        <taxon>Lactobacillaceae</taxon>
        <taxon>Weissella</taxon>
    </lineage>
</organism>
<comment type="similarity">
    <text evidence="11">Belongs to the P-Pant transferase superfamily. AcpS family.</text>
</comment>
<dbReference type="PANTHER" id="PTHR30511:SF0">
    <property type="entry name" value="ALANINE RACEMASE, CATABOLIC-RELATED"/>
    <property type="match status" value="1"/>
</dbReference>
<dbReference type="GO" id="GO:0030170">
    <property type="term" value="F:pyridoxal phosphate binding"/>
    <property type="evidence" value="ECO:0007669"/>
    <property type="project" value="UniProtKB-UniRule"/>
</dbReference>
<feature type="modified residue" description="N6-(pyridoxal phosphate)lysine" evidence="12 13">
    <location>
        <position position="163"/>
    </location>
</feature>
<gene>
    <name evidence="16" type="primary">alr</name>
    <name evidence="11" type="synonym">acpS</name>
    <name evidence="16" type="ORF">H9L19_02460</name>
</gene>
<keyword evidence="11" id="KW-0963">Cytoplasm</keyword>
<dbReference type="InterPro" id="IPR004568">
    <property type="entry name" value="Ppantetheine-prot_Trfase_dom"/>
</dbReference>
<dbReference type="UniPathway" id="UPA00042">
    <property type="reaction ID" value="UER00497"/>
</dbReference>
<dbReference type="GO" id="GO:0008784">
    <property type="term" value="F:alanine racemase activity"/>
    <property type="evidence" value="ECO:0007669"/>
    <property type="project" value="UniProtKB-UniRule"/>
</dbReference>
<dbReference type="Pfam" id="PF01168">
    <property type="entry name" value="Ala_racemase_N"/>
    <property type="match status" value="1"/>
</dbReference>
<dbReference type="AlphaFoldDB" id="A0A7G9T6M3"/>
<dbReference type="InterPro" id="IPR000821">
    <property type="entry name" value="Ala_racemase"/>
</dbReference>
<dbReference type="NCBIfam" id="TIGR00556">
    <property type="entry name" value="pantethn_trn"/>
    <property type="match status" value="1"/>
</dbReference>
<dbReference type="KEGG" id="wdi:H9L19_02460"/>
<evidence type="ECO:0000256" key="2">
    <source>
        <dbReference type="ARBA" id="ARBA00022516"/>
    </source>
</evidence>
<dbReference type="Gene3D" id="2.40.37.10">
    <property type="entry name" value="Lyase, Ornithine Decarboxylase, Chain A, domain 1"/>
    <property type="match status" value="1"/>
</dbReference>
<evidence type="ECO:0000259" key="15">
    <source>
        <dbReference type="SMART" id="SM01005"/>
    </source>
</evidence>
<comment type="cofactor">
    <cofactor evidence="11">
        <name>Mg(2+)</name>
        <dbReference type="ChEBI" id="CHEBI:18420"/>
    </cofactor>
</comment>
<evidence type="ECO:0000256" key="8">
    <source>
        <dbReference type="ARBA" id="ARBA00023098"/>
    </source>
</evidence>
<evidence type="ECO:0000256" key="14">
    <source>
        <dbReference type="PIRSR" id="PIRSR600821-52"/>
    </source>
</evidence>
<dbReference type="EMBL" id="CP060724">
    <property type="protein sequence ID" value="QNN75748.1"/>
    <property type="molecule type" value="Genomic_DNA"/>
</dbReference>
<evidence type="ECO:0000256" key="1">
    <source>
        <dbReference type="ARBA" id="ARBA00001933"/>
    </source>
</evidence>
<feature type="active site" description="Proton acceptor; specific for L-alanine" evidence="12">
    <location>
        <position position="389"/>
    </location>
</feature>
<accession>A0A7G9T6M3</accession>
<dbReference type="FunFam" id="3.20.20.10:FF:000002">
    <property type="entry name" value="Alanine racemase"/>
    <property type="match status" value="1"/>
</dbReference>
<keyword evidence="17" id="KW-1185">Reference proteome</keyword>
<dbReference type="PROSITE" id="PS00395">
    <property type="entry name" value="ALANINE_RACEMASE"/>
    <property type="match status" value="1"/>
</dbReference>
<evidence type="ECO:0000256" key="7">
    <source>
        <dbReference type="ARBA" id="ARBA00022898"/>
    </source>
</evidence>
<evidence type="ECO:0000256" key="3">
    <source>
        <dbReference type="ARBA" id="ARBA00022679"/>
    </source>
</evidence>
<proteinExistence type="inferred from homology"/>
<evidence type="ECO:0000256" key="11">
    <source>
        <dbReference type="HAMAP-Rule" id="MF_00101"/>
    </source>
</evidence>
<dbReference type="SUPFAM" id="SSF56214">
    <property type="entry name" value="4'-phosphopantetheinyl transferase"/>
    <property type="match status" value="1"/>
</dbReference>
<name>A0A7G9T6M3_9LACO</name>
<keyword evidence="10 12" id="KW-0413">Isomerase</keyword>
<dbReference type="InterPro" id="IPR029066">
    <property type="entry name" value="PLP-binding_barrel"/>
</dbReference>
<feature type="binding site" evidence="12 14">
    <location>
        <position position="260"/>
    </location>
    <ligand>
        <name>substrate</name>
    </ligand>
</feature>
<dbReference type="GO" id="GO:0030632">
    <property type="term" value="P:D-alanine biosynthetic process"/>
    <property type="evidence" value="ECO:0007669"/>
    <property type="project" value="UniProtKB-UniRule"/>
</dbReference>
<dbReference type="GO" id="GO:0009252">
    <property type="term" value="P:peptidoglycan biosynthetic process"/>
    <property type="evidence" value="ECO:0007669"/>
    <property type="project" value="TreeGrafter"/>
</dbReference>
<dbReference type="EC" id="5.1.1.1" evidence="12"/>
<feature type="active site" description="Proton acceptor; specific for D-alanine" evidence="12">
    <location>
        <position position="163"/>
    </location>
</feature>
<dbReference type="GO" id="GO:0008897">
    <property type="term" value="F:holo-[acyl-carrier-protein] synthase activity"/>
    <property type="evidence" value="ECO:0007669"/>
    <property type="project" value="UniProtKB-UniRule"/>
</dbReference>
<dbReference type="Pfam" id="PF01648">
    <property type="entry name" value="ACPS"/>
    <property type="match status" value="1"/>
</dbReference>
<dbReference type="InterPro" id="IPR009006">
    <property type="entry name" value="Ala_racemase/Decarboxylase_C"/>
</dbReference>
<dbReference type="SUPFAM" id="SSF51419">
    <property type="entry name" value="PLP-binding barrel"/>
    <property type="match status" value="1"/>
</dbReference>
<dbReference type="InterPro" id="IPR002582">
    <property type="entry name" value="ACPS"/>
</dbReference>
<keyword evidence="7 12" id="KW-0663">Pyridoxal phosphate</keyword>
<dbReference type="Proteomes" id="UP000515800">
    <property type="component" value="Chromosome"/>
</dbReference>
<evidence type="ECO:0000256" key="10">
    <source>
        <dbReference type="ARBA" id="ARBA00023235"/>
    </source>
</evidence>
<dbReference type="NCBIfam" id="TIGR00516">
    <property type="entry name" value="acpS"/>
    <property type="match status" value="1"/>
</dbReference>